<dbReference type="PANTHER" id="PTHR24421:SF59">
    <property type="entry name" value="OXYGEN SENSOR HISTIDINE KINASE NREB"/>
    <property type="match status" value="1"/>
</dbReference>
<dbReference type="PROSITE" id="PS50113">
    <property type="entry name" value="PAC"/>
    <property type="match status" value="1"/>
</dbReference>
<organism evidence="6 7">
    <name type="scientific">Pigmentiphaga aceris</name>
    <dbReference type="NCBI Taxonomy" id="1940612"/>
    <lineage>
        <taxon>Bacteria</taxon>
        <taxon>Pseudomonadati</taxon>
        <taxon>Pseudomonadota</taxon>
        <taxon>Betaproteobacteria</taxon>
        <taxon>Burkholderiales</taxon>
        <taxon>Alcaligenaceae</taxon>
        <taxon>Pigmentiphaga</taxon>
    </lineage>
</organism>
<dbReference type="SMART" id="SM00091">
    <property type="entry name" value="PAS"/>
    <property type="match status" value="1"/>
</dbReference>
<evidence type="ECO:0000259" key="5">
    <source>
        <dbReference type="PROSITE" id="PS50113"/>
    </source>
</evidence>
<feature type="domain" description="PAS" evidence="4">
    <location>
        <begin position="14"/>
        <end position="71"/>
    </location>
</feature>
<accession>A0A5C0B879</accession>
<dbReference type="Gene3D" id="1.20.5.1930">
    <property type="match status" value="1"/>
</dbReference>
<dbReference type="CDD" id="cd00130">
    <property type="entry name" value="PAS"/>
    <property type="match status" value="1"/>
</dbReference>
<evidence type="ECO:0000256" key="2">
    <source>
        <dbReference type="ARBA" id="ARBA00022777"/>
    </source>
</evidence>
<dbReference type="AlphaFoldDB" id="A0A5C0B879"/>
<name>A0A5C0B879_9BURK</name>
<sequence>MLASDLSLARSAPWRDKLSLLLESTGDGMCGIDLEGRCIFANRAAGRLLGREPEAMLGCNMHALMHHTHADGSHYCIDDCPIFRAFWQGQACRIDSEVLWRVDGSSFPAEYSSYPIVEDGAVCGAVVTFVDISDRKRAEALLRETNADLERRVADRTRELTEALAQLRELSAHAHAVREDERTRIAREIHDELGSLLVALKLDVDWMARRVTTEPLQHKCRSMGGLIDGAVDEVGRIITDLRPSLLDHQGLLAALEWQFQEFAGATDLACDWHLSLEPGTSIDDNDACATAVFRIFQEVLSNIARHARAQCVGVEVKGSAQGLRIVVSDDGVGAAGTAFAAPRAYGVRGMRERARHFGGDVEISSAPGAGTRVVLTVPWTPAT</sequence>
<dbReference type="PROSITE" id="PS50112">
    <property type="entry name" value="PAS"/>
    <property type="match status" value="1"/>
</dbReference>
<dbReference type="InterPro" id="IPR000700">
    <property type="entry name" value="PAS-assoc_C"/>
</dbReference>
<keyword evidence="2" id="KW-0418">Kinase</keyword>
<dbReference type="NCBIfam" id="TIGR00229">
    <property type="entry name" value="sensory_box"/>
    <property type="match status" value="1"/>
</dbReference>
<dbReference type="Pfam" id="PF02518">
    <property type="entry name" value="HATPase_c"/>
    <property type="match status" value="1"/>
</dbReference>
<dbReference type="GO" id="GO:0006355">
    <property type="term" value="P:regulation of DNA-templated transcription"/>
    <property type="evidence" value="ECO:0007669"/>
    <property type="project" value="InterPro"/>
</dbReference>
<dbReference type="InterPro" id="IPR035965">
    <property type="entry name" value="PAS-like_dom_sf"/>
</dbReference>
<evidence type="ECO:0000313" key="6">
    <source>
        <dbReference type="EMBL" id="QEI09401.1"/>
    </source>
</evidence>
<dbReference type="Pfam" id="PF07730">
    <property type="entry name" value="HisKA_3"/>
    <property type="match status" value="1"/>
</dbReference>
<dbReference type="OrthoDB" id="9792869at2"/>
<feature type="domain" description="PAC" evidence="5">
    <location>
        <begin position="92"/>
        <end position="144"/>
    </location>
</feature>
<dbReference type="CDD" id="cd16917">
    <property type="entry name" value="HATPase_UhpB-NarQ-NarX-like"/>
    <property type="match status" value="1"/>
</dbReference>
<reference evidence="6 7" key="1">
    <citation type="submission" date="2019-08" db="EMBL/GenBank/DDBJ databases">
        <title>Amphibian skin-associated Pigmentiphaga: genome sequence and occurrence across geography and hosts.</title>
        <authorList>
            <person name="Bletz M.C."/>
            <person name="Bunk B."/>
            <person name="Sproeer C."/>
            <person name="Biwer P."/>
            <person name="Reiter S."/>
            <person name="Rabemananjara F.C.E."/>
            <person name="Schulz S."/>
            <person name="Overmann J."/>
            <person name="Vences M."/>
        </authorList>
    </citation>
    <scope>NUCLEOTIDE SEQUENCE [LARGE SCALE GENOMIC DNA]</scope>
    <source>
        <strain evidence="6 7">Mada1488</strain>
    </source>
</reference>
<dbReference type="GO" id="GO:0016020">
    <property type="term" value="C:membrane"/>
    <property type="evidence" value="ECO:0007669"/>
    <property type="project" value="InterPro"/>
</dbReference>
<keyword evidence="7" id="KW-1185">Reference proteome</keyword>
<dbReference type="InterPro" id="IPR011712">
    <property type="entry name" value="Sig_transdc_His_kin_sub3_dim/P"/>
</dbReference>
<dbReference type="GO" id="GO:0000155">
    <property type="term" value="F:phosphorelay sensor kinase activity"/>
    <property type="evidence" value="ECO:0007669"/>
    <property type="project" value="InterPro"/>
</dbReference>
<dbReference type="SUPFAM" id="SSF55785">
    <property type="entry name" value="PYP-like sensor domain (PAS domain)"/>
    <property type="match status" value="1"/>
</dbReference>
<dbReference type="InterPro" id="IPR050482">
    <property type="entry name" value="Sensor_HK_TwoCompSys"/>
</dbReference>
<evidence type="ECO:0000256" key="1">
    <source>
        <dbReference type="ARBA" id="ARBA00022679"/>
    </source>
</evidence>
<dbReference type="InterPro" id="IPR000014">
    <property type="entry name" value="PAS"/>
</dbReference>
<dbReference type="EMBL" id="CP043046">
    <property type="protein sequence ID" value="QEI09401.1"/>
    <property type="molecule type" value="Genomic_DNA"/>
</dbReference>
<dbReference type="InterPro" id="IPR003594">
    <property type="entry name" value="HATPase_dom"/>
</dbReference>
<evidence type="ECO:0000259" key="4">
    <source>
        <dbReference type="PROSITE" id="PS50112"/>
    </source>
</evidence>
<keyword evidence="1" id="KW-0808">Transferase</keyword>
<evidence type="ECO:0000313" key="7">
    <source>
        <dbReference type="Proteomes" id="UP000325161"/>
    </source>
</evidence>
<dbReference type="Gene3D" id="3.30.565.10">
    <property type="entry name" value="Histidine kinase-like ATPase, C-terminal domain"/>
    <property type="match status" value="1"/>
</dbReference>
<dbReference type="InterPro" id="IPR013767">
    <property type="entry name" value="PAS_fold"/>
</dbReference>
<proteinExistence type="predicted"/>
<evidence type="ECO:0000256" key="3">
    <source>
        <dbReference type="ARBA" id="ARBA00023012"/>
    </source>
</evidence>
<dbReference type="SMART" id="SM00387">
    <property type="entry name" value="HATPase_c"/>
    <property type="match status" value="1"/>
</dbReference>
<dbReference type="SUPFAM" id="SSF55874">
    <property type="entry name" value="ATPase domain of HSP90 chaperone/DNA topoisomerase II/histidine kinase"/>
    <property type="match status" value="1"/>
</dbReference>
<keyword evidence="3" id="KW-0902">Two-component regulatory system</keyword>
<dbReference type="GO" id="GO:0046983">
    <property type="term" value="F:protein dimerization activity"/>
    <property type="evidence" value="ECO:0007669"/>
    <property type="project" value="InterPro"/>
</dbReference>
<gene>
    <name evidence="6" type="ORF">FXN63_17575</name>
</gene>
<dbReference type="Pfam" id="PF00989">
    <property type="entry name" value="PAS"/>
    <property type="match status" value="1"/>
</dbReference>
<dbReference type="Gene3D" id="3.30.450.20">
    <property type="entry name" value="PAS domain"/>
    <property type="match status" value="1"/>
</dbReference>
<dbReference type="KEGG" id="pacr:FXN63_17575"/>
<dbReference type="InterPro" id="IPR036890">
    <property type="entry name" value="HATPase_C_sf"/>
</dbReference>
<dbReference type="Proteomes" id="UP000325161">
    <property type="component" value="Chromosome"/>
</dbReference>
<dbReference type="PANTHER" id="PTHR24421">
    <property type="entry name" value="NITRATE/NITRITE SENSOR PROTEIN NARX-RELATED"/>
    <property type="match status" value="1"/>
</dbReference>
<protein>
    <submittedName>
        <fullName evidence="6">PAS domain S-box protein</fullName>
    </submittedName>
</protein>